<accession>A0A8S3SCJ8</accession>
<dbReference type="GO" id="GO:0061630">
    <property type="term" value="F:ubiquitin protein ligase activity"/>
    <property type="evidence" value="ECO:0007669"/>
    <property type="project" value="UniProtKB-EC"/>
</dbReference>
<dbReference type="OrthoDB" id="2423195at2759"/>
<dbReference type="InterPro" id="IPR031248">
    <property type="entry name" value="RNF213"/>
</dbReference>
<gene>
    <name evidence="1" type="ORF">MEDL_30614</name>
</gene>
<protein>
    <submittedName>
        <fullName evidence="1">RNF213</fullName>
        <ecNumber evidence="1">2.3.2.27</ecNumber>
    </submittedName>
</protein>
<keyword evidence="2" id="KW-1185">Reference proteome</keyword>
<dbReference type="GO" id="GO:0016887">
    <property type="term" value="F:ATP hydrolysis activity"/>
    <property type="evidence" value="ECO:0007669"/>
    <property type="project" value="InterPro"/>
</dbReference>
<dbReference type="EC" id="2.3.2.27" evidence="1"/>
<name>A0A8S3SCJ8_MYTED</name>
<keyword evidence="1" id="KW-0808">Transferase</keyword>
<evidence type="ECO:0000313" key="2">
    <source>
        <dbReference type="Proteomes" id="UP000683360"/>
    </source>
</evidence>
<dbReference type="Proteomes" id="UP000683360">
    <property type="component" value="Unassembled WGS sequence"/>
</dbReference>
<dbReference type="EMBL" id="CAJPWZ010001496">
    <property type="protein sequence ID" value="CAG2216928.1"/>
    <property type="molecule type" value="Genomic_DNA"/>
</dbReference>
<organism evidence="1 2">
    <name type="scientific">Mytilus edulis</name>
    <name type="common">Blue mussel</name>
    <dbReference type="NCBI Taxonomy" id="6550"/>
    <lineage>
        <taxon>Eukaryota</taxon>
        <taxon>Metazoa</taxon>
        <taxon>Spiralia</taxon>
        <taxon>Lophotrochozoa</taxon>
        <taxon>Mollusca</taxon>
        <taxon>Bivalvia</taxon>
        <taxon>Autobranchia</taxon>
        <taxon>Pteriomorphia</taxon>
        <taxon>Mytilida</taxon>
        <taxon>Mytiloidea</taxon>
        <taxon>Mytilidae</taxon>
        <taxon>Mytilinae</taxon>
        <taxon>Mytilus</taxon>
    </lineage>
</organism>
<dbReference type="AlphaFoldDB" id="A0A8S3SCJ8"/>
<comment type="caution">
    <text evidence="1">The sequence shown here is derived from an EMBL/GenBank/DDBJ whole genome shotgun (WGS) entry which is preliminary data.</text>
</comment>
<keyword evidence="1" id="KW-0012">Acyltransferase</keyword>
<dbReference type="PANTHER" id="PTHR22605:SF16">
    <property type="entry name" value="E3 UBIQUITIN-PROTEIN LIGASE RNF213"/>
    <property type="match status" value="1"/>
</dbReference>
<evidence type="ECO:0000313" key="1">
    <source>
        <dbReference type="EMBL" id="CAG2216928.1"/>
    </source>
</evidence>
<reference evidence="1" key="1">
    <citation type="submission" date="2021-03" db="EMBL/GenBank/DDBJ databases">
        <authorList>
            <person name="Bekaert M."/>
        </authorList>
    </citation>
    <scope>NUCLEOTIDE SEQUENCE</scope>
</reference>
<dbReference type="PANTHER" id="PTHR22605">
    <property type="entry name" value="RZ-TYPE DOMAIN-CONTAINING PROTEIN"/>
    <property type="match status" value="1"/>
</dbReference>
<sequence length="219" mass="25477">MNFIYSACLFSETEGKRSIGEVFMGYHADTCAAIIMQLFEDRQCPYDEIEQSICQEILHDAKTTLLWCAAPDAVMRLKSTKLRDKKEDMMQIYFKHQQHNSLLQYLCHQVIDEKKINLFAQVTTHSKLLSTPDLEDLCQVLPIQRQNMTLLTLQSFDTEQQFCRQIRFSLEKKMTSDNLLIVQCDCGDQNADLVACARYSIQGSYNRYLKNILEIFMLS</sequence>
<proteinExistence type="predicted"/>